<protein>
    <submittedName>
        <fullName evidence="1">VP5A</fullName>
    </submittedName>
</protein>
<dbReference type="SUPFAM" id="SSF54768">
    <property type="entry name" value="dsRNA-binding domain-like"/>
    <property type="match status" value="1"/>
</dbReference>
<keyword evidence="2" id="KW-1185">Reference proteome</keyword>
<dbReference type="Gene3D" id="3.30.160.20">
    <property type="match status" value="1"/>
</dbReference>
<reference evidence="1" key="1">
    <citation type="submission" date="2020-11" db="EMBL/GenBank/DDBJ databases">
        <title>Near-Complete Genome Sequence of a Novel Reovirus Identified from Callinectes sapidus.</title>
        <authorList>
            <person name="Zhao M."/>
            <person name="Schott E.J."/>
        </authorList>
    </citation>
    <scope>NUCLEOTIDE SEQUENCE</scope>
    <source>
        <strain evidence="1">BR8</strain>
    </source>
</reference>
<dbReference type="EMBL" id="MW208681">
    <property type="protein sequence ID" value="QPK66775.1"/>
    <property type="molecule type" value="Genomic_RNA"/>
</dbReference>
<dbReference type="Proteomes" id="UP001267755">
    <property type="component" value="Genome"/>
</dbReference>
<evidence type="ECO:0000313" key="2">
    <source>
        <dbReference type="Proteomes" id="UP001267755"/>
    </source>
</evidence>
<evidence type="ECO:0000313" key="1">
    <source>
        <dbReference type="EMBL" id="QPK66775.1"/>
    </source>
</evidence>
<dbReference type="CDD" id="cd00048">
    <property type="entry name" value="DSRM_SF"/>
    <property type="match status" value="1"/>
</dbReference>
<organism evidence="1 2">
    <name type="scientific">Callinectes sapidus reovirus 2</name>
    <dbReference type="NCBI Taxonomy" id="2789658"/>
    <lineage>
        <taxon>Viruses</taxon>
        <taxon>Riboviria</taxon>
        <taxon>Orthornavirae</taxon>
        <taxon>Duplornaviricota</taxon>
        <taxon>Resentoviricetes</taxon>
        <taxon>Reovirales</taxon>
        <taxon>Sedoreoviridae</taxon>
        <taxon>Cardoreovirus</taxon>
        <taxon>Cardoreovirus callinectes</taxon>
    </lineage>
</organism>
<proteinExistence type="predicted"/>
<sequence length="153" mass="16677">MANVRGCFQNQCDLKGINHSVAVDRIEGGFRCTVIFCGNSVSGEGRRKKEAEAAAFNDALALLVNELGYSERQGCPHLTALVDNIGANLLPFAVFESELCILSGDVAILYSILFNSITSGHFAEYAEFKRILKTRGYEAHQNGSGCINVWKRG</sequence>
<name>A0A7U3SUH2_9REOV</name>
<accession>A0A7U3SUH2</accession>